<proteinExistence type="predicted"/>
<keyword evidence="4" id="KW-1185">Reference proteome</keyword>
<dbReference type="GO" id="GO:0016747">
    <property type="term" value="F:acyltransferase activity, transferring groups other than amino-acyl groups"/>
    <property type="evidence" value="ECO:0007669"/>
    <property type="project" value="TreeGrafter"/>
</dbReference>
<dbReference type="AlphaFoldDB" id="A0A5N6Z418"/>
<reference evidence="4" key="1">
    <citation type="submission" date="2019-04" db="EMBL/GenBank/DDBJ databases">
        <title>Friends and foes A comparative genomics studyof 23 Aspergillus species from section Flavi.</title>
        <authorList>
            <consortium name="DOE Joint Genome Institute"/>
            <person name="Kjaerbolling I."/>
            <person name="Vesth T."/>
            <person name="Frisvad J.C."/>
            <person name="Nybo J.L."/>
            <person name="Theobald S."/>
            <person name="Kildgaard S."/>
            <person name="Isbrandt T."/>
            <person name="Kuo A."/>
            <person name="Sato A."/>
            <person name="Lyhne E.K."/>
            <person name="Kogle M.E."/>
            <person name="Wiebenga A."/>
            <person name="Kun R.S."/>
            <person name="Lubbers R.J."/>
            <person name="Makela M.R."/>
            <person name="Barry K."/>
            <person name="Chovatia M."/>
            <person name="Clum A."/>
            <person name="Daum C."/>
            <person name="Haridas S."/>
            <person name="He G."/>
            <person name="LaButti K."/>
            <person name="Lipzen A."/>
            <person name="Mondo S."/>
            <person name="Riley R."/>
            <person name="Salamov A."/>
            <person name="Simmons B.A."/>
            <person name="Magnuson J.K."/>
            <person name="Henrissat B."/>
            <person name="Mortensen U.H."/>
            <person name="Larsen T.O."/>
            <person name="Devries R.P."/>
            <person name="Grigoriev I.V."/>
            <person name="Machida M."/>
            <person name="Baker S.E."/>
            <person name="Andersen M.R."/>
        </authorList>
    </citation>
    <scope>NUCLEOTIDE SEQUENCE [LARGE SCALE GENOMIC DNA]</scope>
    <source>
        <strain evidence="4">CBS 553.77</strain>
    </source>
</reference>
<evidence type="ECO:0000313" key="4">
    <source>
        <dbReference type="Proteomes" id="UP000327118"/>
    </source>
</evidence>
<dbReference type="PANTHER" id="PTHR31642">
    <property type="entry name" value="TRICHOTHECENE 3-O-ACETYLTRANSFERASE"/>
    <property type="match status" value="1"/>
</dbReference>
<dbReference type="InterPro" id="IPR050317">
    <property type="entry name" value="Plant_Fungal_Acyltransferase"/>
</dbReference>
<evidence type="ECO:0000313" key="3">
    <source>
        <dbReference type="EMBL" id="KAE8352395.1"/>
    </source>
</evidence>
<evidence type="ECO:0000256" key="1">
    <source>
        <dbReference type="ARBA" id="ARBA00022679"/>
    </source>
</evidence>
<organism evidence="3 4">
    <name type="scientific">Aspergillus coremiiformis</name>
    <dbReference type="NCBI Taxonomy" id="138285"/>
    <lineage>
        <taxon>Eukaryota</taxon>
        <taxon>Fungi</taxon>
        <taxon>Dikarya</taxon>
        <taxon>Ascomycota</taxon>
        <taxon>Pezizomycotina</taxon>
        <taxon>Eurotiomycetes</taxon>
        <taxon>Eurotiomycetidae</taxon>
        <taxon>Eurotiales</taxon>
        <taxon>Aspergillaceae</taxon>
        <taxon>Aspergillus</taxon>
        <taxon>Aspergillus subgen. Circumdati</taxon>
    </lineage>
</organism>
<dbReference type="OrthoDB" id="1862401at2759"/>
<dbReference type="Proteomes" id="UP000327118">
    <property type="component" value="Unassembled WGS sequence"/>
</dbReference>
<keyword evidence="2" id="KW-0012">Acyltransferase</keyword>
<dbReference type="InterPro" id="IPR023213">
    <property type="entry name" value="CAT-like_dom_sf"/>
</dbReference>
<keyword evidence="1 3" id="KW-0808">Transferase</keyword>
<dbReference type="EMBL" id="ML739132">
    <property type="protein sequence ID" value="KAE8352395.1"/>
    <property type="molecule type" value="Genomic_DNA"/>
</dbReference>
<dbReference type="Pfam" id="PF02458">
    <property type="entry name" value="Transferase"/>
    <property type="match status" value="1"/>
</dbReference>
<dbReference type="Gene3D" id="3.30.559.10">
    <property type="entry name" value="Chloramphenicol acetyltransferase-like domain"/>
    <property type="match status" value="2"/>
</dbReference>
<protein>
    <submittedName>
        <fullName evidence="3">Transferase family-domain-containing protein</fullName>
    </submittedName>
</protein>
<name>A0A5N6Z418_9EURO</name>
<dbReference type="PANTHER" id="PTHR31642:SF270">
    <property type="entry name" value="O-ACYLTRANSFERASE AUSQ"/>
    <property type="match status" value="1"/>
</dbReference>
<gene>
    <name evidence="3" type="ORF">BDV28DRAFT_149062</name>
</gene>
<evidence type="ECO:0000256" key="2">
    <source>
        <dbReference type="ARBA" id="ARBA00023315"/>
    </source>
</evidence>
<sequence>MPVFFTFSLKDPSAGLPIIQNAASRLFSRRPFLMGNVIEQAHLGNQKRICEVRPPDEQYMRYNRMLTVKYHKEDIASQKPSSEIAGSLPKSEAFVPVPFDHTRSDPQPIFRIQANMMEDGIILCFSFHHRVMDATGLCAVISSFAEYCRDSEVDNDLLLNEEDHAHVRAQIADCTGESSVCYNKTYGVSEFTGAKNVNDPHGLQSRSFRFSAERIHHLRTACNGLASEFLVDVEHLRGLGNGGRQSTHSASASGLFTRNDIFTALLWLCRARAKKEDLSSPSPLLFAADIRSILQPPLPRNYMGNSMAFLKASAPIRPLIPFSDQVKEILPADASFDPNDLRLLLNLALQIRQRRKSIDNNHVHGLISYVNNLTDWGNAIFRPTDTIVSNIRHVPFYQLGFGPVLGRVQHYEIPENRTEGVTWLLPARPPSTTDSYKDLTQAPWEFRWTLRQETVDKLRKDRLLQWVSILD</sequence>
<accession>A0A5N6Z418</accession>